<sequence length="421" mass="44550">MKENKGFTKGFALSLVCASLLASSANAVYVSDDSKVDITDAVINAEGNVTIEKDKAGAQNNHNKTLTILTDSANNTRLVEVNNTEGLEELIFGDKNQKFTMVNFNLNDSLKKLIFDSTFYSGVATINADITESLGALDKDLSFNEAGGMNVGIVIAQQANVNQVLANDLFVFAVPFGPEYNWGIKNQGKILSGMVFNGAKVGEIYSGGTGIINEGEINGGITFKGVVKHISIPQRGGHLISNHSVLNGGIRFQGEVAYSKANNEISGEAFIKNTGTLKGGIVFGEIVTSDISGNLILNEALLKDGIVFDKVLNIALYDQYVINNSGLIDGDIAFLGGIDFSKSSVSNVGAVIGSQGKKADNKGINGRVIFGGKITGNLDSNSVVGLLNGNGWTKEVVLAENFELIANVGEYGILQTQTTIF</sequence>
<dbReference type="STRING" id="556267.HWAG_00953"/>
<organism evidence="2 3">
    <name type="scientific">Helicobacter winghamensis</name>
    <dbReference type="NCBI Taxonomy" id="157268"/>
    <lineage>
        <taxon>Bacteria</taxon>
        <taxon>Pseudomonadati</taxon>
        <taxon>Campylobacterota</taxon>
        <taxon>Epsilonproteobacteria</taxon>
        <taxon>Campylobacterales</taxon>
        <taxon>Helicobacteraceae</taxon>
        <taxon>Helicobacter</taxon>
    </lineage>
</organism>
<dbReference type="Proteomes" id="UP000233350">
    <property type="component" value="Unassembled WGS sequence"/>
</dbReference>
<protein>
    <submittedName>
        <fullName evidence="2">Uncharacterized protein</fullName>
    </submittedName>
</protein>
<feature type="chain" id="PRO_5014930529" evidence="1">
    <location>
        <begin position="28"/>
        <end position="421"/>
    </location>
</feature>
<keyword evidence="3" id="KW-1185">Reference proteome</keyword>
<keyword evidence="1" id="KW-0732">Signal</keyword>
<feature type="signal peptide" evidence="1">
    <location>
        <begin position="1"/>
        <end position="27"/>
    </location>
</feature>
<comment type="caution">
    <text evidence="2">The sequence shown here is derived from an EMBL/GenBank/DDBJ whole genome shotgun (WGS) entry which is preliminary data.</text>
</comment>
<evidence type="ECO:0000313" key="2">
    <source>
        <dbReference type="EMBL" id="PKT80292.1"/>
    </source>
</evidence>
<dbReference type="RefSeq" id="WP_040498536.1">
    <property type="nucleotide sequence ID" value="NZ_CABKOI010000020.1"/>
</dbReference>
<evidence type="ECO:0000256" key="1">
    <source>
        <dbReference type="SAM" id="SignalP"/>
    </source>
</evidence>
<name>A0A2N3PHZ1_9HELI</name>
<proteinExistence type="predicted"/>
<reference evidence="2 3" key="1">
    <citation type="submission" date="2016-07" db="EMBL/GenBank/DDBJ databases">
        <title>Detection of Helicobacter winghamensis from caecal content of red fox (Vulpes vulpes).</title>
        <authorList>
            <person name="Zanoni R.G."/>
            <person name="Florio D."/>
            <person name="Caffara M."/>
            <person name="Renzi M."/>
            <person name="Parisi A."/>
            <person name="Pasquali F."/>
            <person name="Manfreda G."/>
        </authorList>
    </citation>
    <scope>NUCLEOTIDE SEQUENCE [LARGE SCALE GENOMIC DNA]</scope>
    <source>
        <strain evidence="2 3">295_13</strain>
    </source>
</reference>
<accession>A0A2N3PHZ1</accession>
<dbReference type="EMBL" id="MBPK01000043">
    <property type="protein sequence ID" value="PKT80292.1"/>
    <property type="molecule type" value="Genomic_DNA"/>
</dbReference>
<evidence type="ECO:0000313" key="3">
    <source>
        <dbReference type="Proteomes" id="UP000233350"/>
    </source>
</evidence>
<gene>
    <name evidence="2" type="ORF">BCM31_02820</name>
</gene>
<dbReference type="AlphaFoldDB" id="A0A2N3PHZ1"/>
<dbReference type="GeneID" id="97290202"/>